<dbReference type="Proteomes" id="UP000077037">
    <property type="component" value="Unassembled WGS sequence"/>
</dbReference>
<evidence type="ECO:0000256" key="2">
    <source>
        <dbReference type="SAM" id="SignalP"/>
    </source>
</evidence>
<dbReference type="Pfam" id="PF03401">
    <property type="entry name" value="TctC"/>
    <property type="match status" value="1"/>
</dbReference>
<dbReference type="Gene3D" id="3.40.190.150">
    <property type="entry name" value="Bordetella uptake gene, domain 1"/>
    <property type="match status" value="1"/>
</dbReference>
<evidence type="ECO:0000256" key="1">
    <source>
        <dbReference type="ARBA" id="ARBA00006987"/>
    </source>
</evidence>
<dbReference type="CDD" id="cd07012">
    <property type="entry name" value="PBP2_Bug_TTT"/>
    <property type="match status" value="1"/>
</dbReference>
<dbReference type="EMBL" id="FKBS01000029">
    <property type="protein sequence ID" value="SAI59801.1"/>
    <property type="molecule type" value="Genomic_DNA"/>
</dbReference>
<dbReference type="SUPFAM" id="SSF53850">
    <property type="entry name" value="Periplasmic binding protein-like II"/>
    <property type="match status" value="1"/>
</dbReference>
<dbReference type="OrthoDB" id="8678477at2"/>
<reference evidence="3 4" key="1">
    <citation type="submission" date="2016-03" db="EMBL/GenBank/DDBJ databases">
        <authorList>
            <consortium name="Pathogen Informatics"/>
        </authorList>
    </citation>
    <scope>NUCLEOTIDE SEQUENCE [LARGE SCALE GENOMIC DNA]</scope>
    <source>
        <strain evidence="3 4">NCTC13364</strain>
    </source>
</reference>
<comment type="similarity">
    <text evidence="1">Belongs to the UPF0065 (bug) family.</text>
</comment>
<proteinExistence type="inferred from homology"/>
<keyword evidence="3" id="KW-0449">Lipoprotein</keyword>
<organism evidence="3 4">
    <name type="scientific">Bordetella ansorpii</name>
    <dbReference type="NCBI Taxonomy" id="288768"/>
    <lineage>
        <taxon>Bacteria</taxon>
        <taxon>Pseudomonadati</taxon>
        <taxon>Pseudomonadota</taxon>
        <taxon>Betaproteobacteria</taxon>
        <taxon>Burkholderiales</taxon>
        <taxon>Alcaligenaceae</taxon>
        <taxon>Bordetella</taxon>
    </lineage>
</organism>
<dbReference type="RefSeq" id="WP_082887505.1">
    <property type="nucleotide sequence ID" value="NZ_FKBS01000029.1"/>
</dbReference>
<sequence>MKWTTALAGVALGMTLSAGARAETSWPKEKPITIVVPFPAGGSTDTIARMMSKTMQNNLGQSIVIDNKPGATGIIGMSQAKRAAPDGYTLVFASLGPFVIVPHLNKATPYDARKDFDYITIPVQAPNVLVTRTSHAVKSVAEAIAELKAKPGTVTFANSGFGASDHLSAELFFQQTKTAGLHVPYKGGAPAINDLIGGQVEYSFQNVNAVLPYIQAGQMRALAVTGTHRSPVLPDVPTLAESGVTGAEVYSWQGLAAPAGLPADVKDKLAQAAVKAIKDPAVASQLEKQGLEIVANDPATFAAYQAKEWDRWGRLISTRGIKME</sequence>
<evidence type="ECO:0000313" key="3">
    <source>
        <dbReference type="EMBL" id="SAI59801.1"/>
    </source>
</evidence>
<feature type="signal peptide" evidence="2">
    <location>
        <begin position="1"/>
        <end position="22"/>
    </location>
</feature>
<accession>A0A157RP53</accession>
<dbReference type="Gene3D" id="3.40.190.10">
    <property type="entry name" value="Periplasmic binding protein-like II"/>
    <property type="match status" value="1"/>
</dbReference>
<dbReference type="PANTHER" id="PTHR42928:SF5">
    <property type="entry name" value="BLR1237 PROTEIN"/>
    <property type="match status" value="1"/>
</dbReference>
<dbReference type="PIRSF" id="PIRSF017082">
    <property type="entry name" value="YflP"/>
    <property type="match status" value="1"/>
</dbReference>
<dbReference type="InterPro" id="IPR042100">
    <property type="entry name" value="Bug_dom1"/>
</dbReference>
<dbReference type="PANTHER" id="PTHR42928">
    <property type="entry name" value="TRICARBOXYLATE-BINDING PROTEIN"/>
    <property type="match status" value="1"/>
</dbReference>
<protein>
    <submittedName>
        <fullName evidence="3">Lipoprotein</fullName>
    </submittedName>
</protein>
<dbReference type="InterPro" id="IPR005064">
    <property type="entry name" value="BUG"/>
</dbReference>
<evidence type="ECO:0000313" key="4">
    <source>
        <dbReference type="Proteomes" id="UP000077037"/>
    </source>
</evidence>
<name>A0A157RP53_9BORD</name>
<gene>
    <name evidence="3" type="ORF">SAMEA1982600_05382</name>
</gene>
<dbReference type="AlphaFoldDB" id="A0A157RP53"/>
<keyword evidence="2" id="KW-0732">Signal</keyword>
<feature type="chain" id="PRO_5007615748" evidence="2">
    <location>
        <begin position="23"/>
        <end position="324"/>
    </location>
</feature>